<evidence type="ECO:0000256" key="6">
    <source>
        <dbReference type="SAM" id="Phobius"/>
    </source>
</evidence>
<reference evidence="7 8" key="1">
    <citation type="submission" date="2016-10" db="EMBL/GenBank/DDBJ databases">
        <authorList>
            <person name="de Groot N.N."/>
        </authorList>
    </citation>
    <scope>NUCLEOTIDE SEQUENCE [LARGE SCALE GENOMIC DNA]</scope>
    <source>
        <strain evidence="7 8">MAR_2009_71</strain>
    </source>
</reference>
<dbReference type="PANTHER" id="PTHR30250">
    <property type="entry name" value="PST FAMILY PREDICTED COLANIC ACID TRANSPORTER"/>
    <property type="match status" value="1"/>
</dbReference>
<dbReference type="RefSeq" id="WP_074671676.1">
    <property type="nucleotide sequence ID" value="NZ_FNTB01000001.1"/>
</dbReference>
<dbReference type="InterPro" id="IPR002797">
    <property type="entry name" value="Polysacc_synth"/>
</dbReference>
<comment type="subcellular location">
    <subcellularLocation>
        <location evidence="1">Cell membrane</location>
        <topology evidence="1">Multi-pass membrane protein</topology>
    </subcellularLocation>
</comment>
<feature type="transmembrane region" description="Helical" evidence="6">
    <location>
        <begin position="102"/>
        <end position="124"/>
    </location>
</feature>
<feature type="transmembrane region" description="Helical" evidence="6">
    <location>
        <begin position="60"/>
        <end position="81"/>
    </location>
</feature>
<keyword evidence="2" id="KW-1003">Cell membrane</keyword>
<feature type="transmembrane region" description="Helical" evidence="6">
    <location>
        <begin position="207"/>
        <end position="227"/>
    </location>
</feature>
<dbReference type="EMBL" id="FNTB01000001">
    <property type="protein sequence ID" value="SEB80461.1"/>
    <property type="molecule type" value="Genomic_DNA"/>
</dbReference>
<feature type="transmembrane region" description="Helical" evidence="6">
    <location>
        <begin position="176"/>
        <end position="195"/>
    </location>
</feature>
<dbReference type="Proteomes" id="UP000183038">
    <property type="component" value="Unassembled WGS sequence"/>
</dbReference>
<name>A0A1H4MBJ4_9FLAO</name>
<dbReference type="AlphaFoldDB" id="A0A1H4MBJ4"/>
<organism evidence="7 8">
    <name type="scientific">Maribacter dokdonensis</name>
    <dbReference type="NCBI Taxonomy" id="320912"/>
    <lineage>
        <taxon>Bacteria</taxon>
        <taxon>Pseudomonadati</taxon>
        <taxon>Bacteroidota</taxon>
        <taxon>Flavobacteriia</taxon>
        <taxon>Flavobacteriales</taxon>
        <taxon>Flavobacteriaceae</taxon>
        <taxon>Maribacter</taxon>
    </lineage>
</organism>
<dbReference type="Pfam" id="PF01943">
    <property type="entry name" value="Polysacc_synt"/>
    <property type="match status" value="1"/>
</dbReference>
<sequence length="455" mass="51626">MIKRFNSIKVIIQSYFQGNSRTNLLIKNVFSSLILRGLGTAINFLFVPLVINFVNAERYGIWLTLSSVLTWFTLLDIGFGNGLRNKFSEAVALDDIKEQRKLVHTTAAVLILISTVIFILNVIFTDQLKWDEFLGVDASYRSELQQLVFLLISFFSLQFIFQIYNPIQFALQKPAMIARTILLGNVLGLIGILYLREFSEPSLFNLGFVVMGSNVLSIFLFTAYFFLVQRPDLIQKIEKPTVDTLGSIFSLGIKFFFLNIAYMVQFQTSNFLISKYFRPEKVTEFNIAFKLFSVASLIFGIILSPVWSSVTNAQVNNDYTWIKKLIKKLLLIWSFIAVGCIIGLLLAPTIYNLWIGDIITIPFITSLGVVLIVLSNCFSEIFISVLNGMGKVNLQFYISIFVILFFVPIAYFLSVEMGYGIFGICMAIVVTNVNGLIVAPYQVYVEMRKNRKLPA</sequence>
<feature type="transmembrane region" description="Helical" evidence="6">
    <location>
        <begin position="144"/>
        <end position="164"/>
    </location>
</feature>
<feature type="transmembrane region" description="Helical" evidence="6">
    <location>
        <begin position="419"/>
        <end position="444"/>
    </location>
</feature>
<dbReference type="GO" id="GO:0005886">
    <property type="term" value="C:plasma membrane"/>
    <property type="evidence" value="ECO:0007669"/>
    <property type="project" value="UniProtKB-SubCell"/>
</dbReference>
<keyword evidence="5 6" id="KW-0472">Membrane</keyword>
<gene>
    <name evidence="7" type="ORF">SAMN05192540_1590</name>
</gene>
<feature type="transmembrane region" description="Helical" evidence="6">
    <location>
        <begin position="394"/>
        <end position="413"/>
    </location>
</feature>
<feature type="transmembrane region" description="Helical" evidence="6">
    <location>
        <begin position="248"/>
        <end position="267"/>
    </location>
</feature>
<dbReference type="PANTHER" id="PTHR30250:SF11">
    <property type="entry name" value="O-ANTIGEN TRANSPORTER-RELATED"/>
    <property type="match status" value="1"/>
</dbReference>
<feature type="transmembrane region" description="Helical" evidence="6">
    <location>
        <begin position="329"/>
        <end position="347"/>
    </location>
</feature>
<dbReference type="InterPro" id="IPR050833">
    <property type="entry name" value="Poly_Biosynth_Transport"/>
</dbReference>
<evidence type="ECO:0000256" key="4">
    <source>
        <dbReference type="ARBA" id="ARBA00022989"/>
    </source>
</evidence>
<feature type="transmembrane region" description="Helical" evidence="6">
    <location>
        <begin position="353"/>
        <end position="374"/>
    </location>
</feature>
<evidence type="ECO:0000256" key="1">
    <source>
        <dbReference type="ARBA" id="ARBA00004651"/>
    </source>
</evidence>
<evidence type="ECO:0000256" key="3">
    <source>
        <dbReference type="ARBA" id="ARBA00022692"/>
    </source>
</evidence>
<dbReference type="OrthoDB" id="512217at2"/>
<feature type="transmembrane region" description="Helical" evidence="6">
    <location>
        <begin position="33"/>
        <end position="54"/>
    </location>
</feature>
<evidence type="ECO:0000313" key="8">
    <source>
        <dbReference type="Proteomes" id="UP000183038"/>
    </source>
</evidence>
<evidence type="ECO:0000256" key="5">
    <source>
        <dbReference type="ARBA" id="ARBA00023136"/>
    </source>
</evidence>
<keyword evidence="4 6" id="KW-1133">Transmembrane helix</keyword>
<feature type="transmembrane region" description="Helical" evidence="6">
    <location>
        <begin position="287"/>
        <end position="308"/>
    </location>
</feature>
<accession>A0A1H4MBJ4</accession>
<proteinExistence type="predicted"/>
<evidence type="ECO:0000256" key="2">
    <source>
        <dbReference type="ARBA" id="ARBA00022475"/>
    </source>
</evidence>
<protein>
    <submittedName>
        <fullName evidence="7">Membrane protein involved in the export of O-antigen and teichoic acid</fullName>
    </submittedName>
</protein>
<keyword evidence="3 6" id="KW-0812">Transmembrane</keyword>
<evidence type="ECO:0000313" key="7">
    <source>
        <dbReference type="EMBL" id="SEB80461.1"/>
    </source>
</evidence>